<reference evidence="1" key="1">
    <citation type="submission" date="2021-11" db="EMBL/GenBank/DDBJ databases">
        <title>Fusarium solani-melongenae Genome sequencing and assembly.</title>
        <authorList>
            <person name="Xie S."/>
            <person name="Huang L."/>
            <person name="Zhang X."/>
        </authorList>
    </citation>
    <scope>NUCLEOTIDE SEQUENCE</scope>
    <source>
        <strain evidence="1">CRI 24-3</strain>
    </source>
</reference>
<protein>
    <submittedName>
        <fullName evidence="1">Uncharacterized protein</fullName>
    </submittedName>
</protein>
<keyword evidence="2" id="KW-1185">Reference proteome</keyword>
<organism evidence="1 2">
    <name type="scientific">Fusarium solani subsp. cucurbitae</name>
    <name type="common">Neocosmosporum cucurbitae</name>
    <dbReference type="NCBI Taxonomy" id="2747967"/>
    <lineage>
        <taxon>Eukaryota</taxon>
        <taxon>Fungi</taxon>
        <taxon>Dikarya</taxon>
        <taxon>Ascomycota</taxon>
        <taxon>Pezizomycotina</taxon>
        <taxon>Sordariomycetes</taxon>
        <taxon>Hypocreomycetidae</taxon>
        <taxon>Hypocreales</taxon>
        <taxon>Nectriaceae</taxon>
        <taxon>Fusarium</taxon>
        <taxon>Fusarium solani species complex</taxon>
    </lineage>
</organism>
<dbReference type="Proteomes" id="UP000830768">
    <property type="component" value="Chromosome 4"/>
</dbReference>
<accession>A0ACD3Z201</accession>
<name>A0ACD3Z201_FUSSC</name>
<evidence type="ECO:0000313" key="2">
    <source>
        <dbReference type="Proteomes" id="UP000830768"/>
    </source>
</evidence>
<dbReference type="EMBL" id="CP090033">
    <property type="protein sequence ID" value="UPK95140.1"/>
    <property type="molecule type" value="Genomic_DNA"/>
</dbReference>
<sequence>MSPPIVQPPRSISRHEFLSLGATGWVYQINIDIALKYPWNLASADLAQENSIYDDFEKHEPCPHAIQSFLRLPNANFMPFLSGGYLQQRLESNQRLDDRHNFLGVLRLEPTQTVERWAAELSGAVTWLESLGLVHGDLRPPNLLLDSGDHLKLVDFDCVDKVGNDSLGGPPPWFRVLGSEAGPDRGSFGINGPRTEQFAIGFLLFTMSHGHEPYAELETGPHIVDLFQDMRFPDLGHGCLDAIIDRCWRGLYESVESLAKETAGLDGAVGLPRAEALDQGYVSEMRDRCQRLVDEGLLDTDE</sequence>
<evidence type="ECO:0000313" key="1">
    <source>
        <dbReference type="EMBL" id="UPK95140.1"/>
    </source>
</evidence>
<proteinExistence type="predicted"/>
<gene>
    <name evidence="1" type="ORF">LCI18_006075</name>
</gene>